<sequence>MYSHRFGIVLLILSSCLFLSACRIVFDPTAQNAEQKEVQKEHRQKVKVQEQEEVAQEGAEEEPAFTIHASLTLDGENMVISGDTDLPPDTFLKISLKPYKGNATVEEIEENSAVTLNEVPANIVGIGTSVQEDGTISTKTFVRPDTSTRYRFELIFEPEGQEEKIKQQLIEQAGSLDELSGLQVIKEADPEDSMVHGDDPVKGYIQTVNIMKADEQNGDGVTLEFESGKHGGSMGTVLEAWGRF</sequence>
<reference evidence="1 2" key="1">
    <citation type="submission" date="2019-08" db="EMBL/GenBank/DDBJ databases">
        <title>Bacillus genomes from the desert of Cuatro Cienegas, Coahuila.</title>
        <authorList>
            <person name="Olmedo-Alvarez G."/>
        </authorList>
    </citation>
    <scope>NUCLEOTIDE SEQUENCE [LARGE SCALE GENOMIC DNA]</scope>
    <source>
        <strain evidence="1 2">CH87b_3T</strain>
    </source>
</reference>
<dbReference type="PROSITE" id="PS51257">
    <property type="entry name" value="PROKAR_LIPOPROTEIN"/>
    <property type="match status" value="1"/>
</dbReference>
<gene>
    <name evidence="1" type="ORF">FZC85_02945</name>
</gene>
<dbReference type="EMBL" id="VTEZ01000001">
    <property type="protein sequence ID" value="TYS88403.1"/>
    <property type="molecule type" value="Genomic_DNA"/>
</dbReference>
<organism evidence="1 2">
    <name type="scientific">Rossellomorea aquimaris</name>
    <dbReference type="NCBI Taxonomy" id="189382"/>
    <lineage>
        <taxon>Bacteria</taxon>
        <taxon>Bacillati</taxon>
        <taxon>Bacillota</taxon>
        <taxon>Bacilli</taxon>
        <taxon>Bacillales</taxon>
        <taxon>Bacillaceae</taxon>
        <taxon>Rossellomorea</taxon>
    </lineage>
</organism>
<evidence type="ECO:0000313" key="2">
    <source>
        <dbReference type="Proteomes" id="UP000324269"/>
    </source>
</evidence>
<dbReference type="Proteomes" id="UP000324269">
    <property type="component" value="Unassembled WGS sequence"/>
</dbReference>
<protein>
    <recommendedName>
        <fullName evidence="3">Lipoprotein</fullName>
    </recommendedName>
</protein>
<dbReference type="OrthoDB" id="2842509at2"/>
<proteinExistence type="predicted"/>
<comment type="caution">
    <text evidence="1">The sequence shown here is derived from an EMBL/GenBank/DDBJ whole genome shotgun (WGS) entry which is preliminary data.</text>
</comment>
<dbReference type="RefSeq" id="WP_148967703.1">
    <property type="nucleotide sequence ID" value="NZ_JBNIKW010000001.1"/>
</dbReference>
<evidence type="ECO:0000313" key="1">
    <source>
        <dbReference type="EMBL" id="TYS88403.1"/>
    </source>
</evidence>
<evidence type="ECO:0008006" key="3">
    <source>
        <dbReference type="Google" id="ProtNLM"/>
    </source>
</evidence>
<dbReference type="AlphaFoldDB" id="A0A5D4UM46"/>
<accession>A0A5D4UM46</accession>
<name>A0A5D4UM46_9BACI</name>